<keyword evidence="2" id="KW-0472">Membrane</keyword>
<organism evidence="4 5">
    <name type="scientific">Streptomonospora halophila</name>
    <dbReference type="NCBI Taxonomy" id="427369"/>
    <lineage>
        <taxon>Bacteria</taxon>
        <taxon>Bacillati</taxon>
        <taxon>Actinomycetota</taxon>
        <taxon>Actinomycetes</taxon>
        <taxon>Streptosporangiales</taxon>
        <taxon>Nocardiopsidaceae</taxon>
        <taxon>Streptomonospora</taxon>
    </lineage>
</organism>
<protein>
    <recommendedName>
        <fullName evidence="3">Phosphatidic acid phosphatase type 2/haloperoxidase domain-containing protein</fullName>
    </recommendedName>
</protein>
<name>A0ABP9G7M5_9ACTN</name>
<feature type="region of interest" description="Disordered" evidence="1">
    <location>
        <begin position="326"/>
        <end position="348"/>
    </location>
</feature>
<feature type="transmembrane region" description="Helical" evidence="2">
    <location>
        <begin position="264"/>
        <end position="284"/>
    </location>
</feature>
<comment type="caution">
    <text evidence="4">The sequence shown here is derived from an EMBL/GenBank/DDBJ whole genome shotgun (WGS) entry which is preliminary data.</text>
</comment>
<sequence length="348" mass="36337">MDAVWDVEIVVVEWIQSWGRWLEAPMEAVSVLGSQALLVVLVPLVFWSLNAAVGARLYLIATGAALVAGLLKIVLHSARPSWFHLSVRPLAGETTFGAPSAHATTSLVLWGYTALRLRRRWAWWAAAATIAAVGLTRIYLGAHFVTDVLAGWLLGAAVLWAALRYEDALLARWRRLGLPAQTGLALAASLVALLAAAGWQALFHADWSPPEEWTGSVPPGLDHASLEYMAGVAGGLFGGVLGLSALAVRGWYSTAGSAVSRAARYVIGISGTVLILVAVDVAVPGAAGTAGLLREYLVFAVLGAWSALGAPELFLRMGLAERPAGASPAAGAARTADAPSDGPAADRE</sequence>
<feature type="domain" description="Phosphatidic acid phosphatase type 2/haloperoxidase" evidence="3">
    <location>
        <begin position="55"/>
        <end position="163"/>
    </location>
</feature>
<feature type="compositionally biased region" description="Low complexity" evidence="1">
    <location>
        <begin position="326"/>
        <end position="341"/>
    </location>
</feature>
<dbReference type="RefSeq" id="WP_345555180.1">
    <property type="nucleotide sequence ID" value="NZ_BAABIK010000001.1"/>
</dbReference>
<gene>
    <name evidence="4" type="ORF">GCM10023224_03790</name>
</gene>
<keyword evidence="2" id="KW-1133">Transmembrane helix</keyword>
<proteinExistence type="predicted"/>
<accession>A0ABP9G7M5</accession>
<dbReference type="SUPFAM" id="SSF48317">
    <property type="entry name" value="Acid phosphatase/Vanadium-dependent haloperoxidase"/>
    <property type="match status" value="1"/>
</dbReference>
<feature type="transmembrane region" description="Helical" evidence="2">
    <location>
        <begin position="184"/>
        <end position="203"/>
    </location>
</feature>
<dbReference type="PANTHER" id="PTHR14969">
    <property type="entry name" value="SPHINGOSINE-1-PHOSPHATE PHOSPHOHYDROLASE"/>
    <property type="match status" value="1"/>
</dbReference>
<feature type="transmembrane region" description="Helical" evidence="2">
    <location>
        <begin position="55"/>
        <end position="75"/>
    </location>
</feature>
<dbReference type="Proteomes" id="UP001499993">
    <property type="component" value="Unassembled WGS sequence"/>
</dbReference>
<evidence type="ECO:0000256" key="2">
    <source>
        <dbReference type="SAM" id="Phobius"/>
    </source>
</evidence>
<keyword evidence="5" id="KW-1185">Reference proteome</keyword>
<dbReference type="InterPro" id="IPR036938">
    <property type="entry name" value="PAP2/HPO_sf"/>
</dbReference>
<feature type="transmembrane region" description="Helical" evidence="2">
    <location>
        <begin position="144"/>
        <end position="163"/>
    </location>
</feature>
<dbReference type="PANTHER" id="PTHR14969:SF13">
    <property type="entry name" value="AT30094P"/>
    <property type="match status" value="1"/>
</dbReference>
<dbReference type="EMBL" id="BAABIK010000001">
    <property type="protein sequence ID" value="GAA4927923.1"/>
    <property type="molecule type" value="Genomic_DNA"/>
</dbReference>
<dbReference type="InterPro" id="IPR000326">
    <property type="entry name" value="PAP2/HPO"/>
</dbReference>
<dbReference type="Pfam" id="PF01569">
    <property type="entry name" value="PAP2"/>
    <property type="match status" value="1"/>
</dbReference>
<feature type="transmembrane region" description="Helical" evidence="2">
    <location>
        <begin position="121"/>
        <end position="138"/>
    </location>
</feature>
<evidence type="ECO:0000259" key="3">
    <source>
        <dbReference type="SMART" id="SM00014"/>
    </source>
</evidence>
<evidence type="ECO:0000256" key="1">
    <source>
        <dbReference type="SAM" id="MobiDB-lite"/>
    </source>
</evidence>
<feature type="transmembrane region" description="Helical" evidence="2">
    <location>
        <begin position="228"/>
        <end position="252"/>
    </location>
</feature>
<feature type="transmembrane region" description="Helical" evidence="2">
    <location>
        <begin position="28"/>
        <end position="49"/>
    </location>
</feature>
<reference evidence="5" key="1">
    <citation type="journal article" date="2019" name="Int. J. Syst. Evol. Microbiol.">
        <title>The Global Catalogue of Microorganisms (GCM) 10K type strain sequencing project: providing services to taxonomists for standard genome sequencing and annotation.</title>
        <authorList>
            <consortium name="The Broad Institute Genomics Platform"/>
            <consortium name="The Broad Institute Genome Sequencing Center for Infectious Disease"/>
            <person name="Wu L."/>
            <person name="Ma J."/>
        </authorList>
    </citation>
    <scope>NUCLEOTIDE SEQUENCE [LARGE SCALE GENOMIC DNA]</scope>
    <source>
        <strain evidence="5">JCM 18123</strain>
    </source>
</reference>
<dbReference type="SMART" id="SM00014">
    <property type="entry name" value="acidPPc"/>
    <property type="match status" value="1"/>
</dbReference>
<dbReference type="Gene3D" id="1.20.144.10">
    <property type="entry name" value="Phosphatidic acid phosphatase type 2/haloperoxidase"/>
    <property type="match status" value="1"/>
</dbReference>
<evidence type="ECO:0000313" key="5">
    <source>
        <dbReference type="Proteomes" id="UP001499993"/>
    </source>
</evidence>
<feature type="transmembrane region" description="Helical" evidence="2">
    <location>
        <begin position="296"/>
        <end position="315"/>
    </location>
</feature>
<keyword evidence="2" id="KW-0812">Transmembrane</keyword>
<evidence type="ECO:0000313" key="4">
    <source>
        <dbReference type="EMBL" id="GAA4927923.1"/>
    </source>
</evidence>